<evidence type="ECO:0000313" key="3">
    <source>
        <dbReference type="Proteomes" id="UP000324222"/>
    </source>
</evidence>
<evidence type="ECO:0000313" key="2">
    <source>
        <dbReference type="EMBL" id="MPC13693.1"/>
    </source>
</evidence>
<protein>
    <submittedName>
        <fullName evidence="2">Uncharacterized protein</fullName>
    </submittedName>
</protein>
<comment type="caution">
    <text evidence="2">The sequence shown here is derived from an EMBL/GenBank/DDBJ whole genome shotgun (WGS) entry which is preliminary data.</text>
</comment>
<name>A0A5B7D1U1_PORTR</name>
<gene>
    <name evidence="2" type="ORF">E2C01_006438</name>
</gene>
<evidence type="ECO:0000256" key="1">
    <source>
        <dbReference type="SAM" id="MobiDB-lite"/>
    </source>
</evidence>
<dbReference type="EMBL" id="VSRR010000299">
    <property type="protein sequence ID" value="MPC13693.1"/>
    <property type="molecule type" value="Genomic_DNA"/>
</dbReference>
<keyword evidence="3" id="KW-1185">Reference proteome</keyword>
<feature type="region of interest" description="Disordered" evidence="1">
    <location>
        <begin position="111"/>
        <end position="147"/>
    </location>
</feature>
<reference evidence="2 3" key="1">
    <citation type="submission" date="2019-05" db="EMBL/GenBank/DDBJ databases">
        <title>Another draft genome of Portunus trituberculatus and its Hox gene families provides insights of decapod evolution.</title>
        <authorList>
            <person name="Jeong J.-H."/>
            <person name="Song I."/>
            <person name="Kim S."/>
            <person name="Choi T."/>
            <person name="Kim D."/>
            <person name="Ryu S."/>
            <person name="Kim W."/>
        </authorList>
    </citation>
    <scope>NUCLEOTIDE SEQUENCE [LARGE SCALE GENOMIC DNA]</scope>
    <source>
        <tissue evidence="2">Muscle</tissue>
    </source>
</reference>
<proteinExistence type="predicted"/>
<accession>A0A5B7D1U1</accession>
<dbReference type="Proteomes" id="UP000324222">
    <property type="component" value="Unassembled WGS sequence"/>
</dbReference>
<organism evidence="2 3">
    <name type="scientific">Portunus trituberculatus</name>
    <name type="common">Swimming crab</name>
    <name type="synonym">Neptunus trituberculatus</name>
    <dbReference type="NCBI Taxonomy" id="210409"/>
    <lineage>
        <taxon>Eukaryota</taxon>
        <taxon>Metazoa</taxon>
        <taxon>Ecdysozoa</taxon>
        <taxon>Arthropoda</taxon>
        <taxon>Crustacea</taxon>
        <taxon>Multicrustacea</taxon>
        <taxon>Malacostraca</taxon>
        <taxon>Eumalacostraca</taxon>
        <taxon>Eucarida</taxon>
        <taxon>Decapoda</taxon>
        <taxon>Pleocyemata</taxon>
        <taxon>Brachyura</taxon>
        <taxon>Eubrachyura</taxon>
        <taxon>Portunoidea</taxon>
        <taxon>Portunidae</taxon>
        <taxon>Portuninae</taxon>
        <taxon>Portunus</taxon>
    </lineage>
</organism>
<dbReference type="AlphaFoldDB" id="A0A5B7D1U1"/>
<feature type="compositionally biased region" description="Polar residues" evidence="1">
    <location>
        <begin position="127"/>
        <end position="147"/>
    </location>
</feature>
<sequence length="147" mass="16153">MHSSNISHYLSEAPSFLPSCLVVIPSSEVDTAPRVRATVSHFRSLTLYHPSSWTCVNVITEVSLQLSFDSAFRALPCITACTFPASTTATDQELYHLPQWLTERHRTKGWALNDSGVDSADSESKGLESTPTPESTPRLNDSSHNSM</sequence>